<dbReference type="Proteomes" id="UP001374535">
    <property type="component" value="Chromosome 10"/>
</dbReference>
<keyword evidence="2" id="KW-1185">Reference proteome</keyword>
<gene>
    <name evidence="1" type="ORF">V8G54_034478</name>
</gene>
<evidence type="ECO:0000313" key="1">
    <source>
        <dbReference type="EMBL" id="WVY95390.1"/>
    </source>
</evidence>
<accession>A0AAQ3MQR4</accession>
<sequence>MKISGTIVLFSIAFFPIKVTDKFPRVASAFSEISFNDDASKRIGTNPLETIADAFSNTVDRLYKALKHDSFVSKHVSVSKMCLSNGIKSNEARGNSVFTSDDSDKSNSANLLVIDSSTRSIVFGSFDNIPASTIKALFLKEEKYFSTQSKLGQKQILLL</sequence>
<name>A0AAQ3MQR4_VIGMU</name>
<dbReference type="AlphaFoldDB" id="A0AAQ3MQR4"/>
<protein>
    <submittedName>
        <fullName evidence="1">Uncharacterized protein</fullName>
    </submittedName>
</protein>
<organism evidence="1 2">
    <name type="scientific">Vigna mungo</name>
    <name type="common">Black gram</name>
    <name type="synonym">Phaseolus mungo</name>
    <dbReference type="NCBI Taxonomy" id="3915"/>
    <lineage>
        <taxon>Eukaryota</taxon>
        <taxon>Viridiplantae</taxon>
        <taxon>Streptophyta</taxon>
        <taxon>Embryophyta</taxon>
        <taxon>Tracheophyta</taxon>
        <taxon>Spermatophyta</taxon>
        <taxon>Magnoliopsida</taxon>
        <taxon>eudicotyledons</taxon>
        <taxon>Gunneridae</taxon>
        <taxon>Pentapetalae</taxon>
        <taxon>rosids</taxon>
        <taxon>fabids</taxon>
        <taxon>Fabales</taxon>
        <taxon>Fabaceae</taxon>
        <taxon>Papilionoideae</taxon>
        <taxon>50 kb inversion clade</taxon>
        <taxon>NPAAA clade</taxon>
        <taxon>indigoferoid/millettioid clade</taxon>
        <taxon>Phaseoleae</taxon>
        <taxon>Vigna</taxon>
    </lineage>
</organism>
<proteinExistence type="predicted"/>
<dbReference type="EMBL" id="CP144691">
    <property type="protein sequence ID" value="WVY95390.1"/>
    <property type="molecule type" value="Genomic_DNA"/>
</dbReference>
<evidence type="ECO:0000313" key="2">
    <source>
        <dbReference type="Proteomes" id="UP001374535"/>
    </source>
</evidence>
<reference evidence="1 2" key="1">
    <citation type="journal article" date="2023" name="Life. Sci Alliance">
        <title>Evolutionary insights into 3D genome organization and epigenetic landscape of Vigna mungo.</title>
        <authorList>
            <person name="Junaid A."/>
            <person name="Singh B."/>
            <person name="Bhatia S."/>
        </authorList>
    </citation>
    <scope>NUCLEOTIDE SEQUENCE [LARGE SCALE GENOMIC DNA]</scope>
    <source>
        <strain evidence="1">Urdbean</strain>
    </source>
</reference>